<organism evidence="7 8">
    <name type="scientific">Zymoseptoria brevis</name>
    <dbReference type="NCBI Taxonomy" id="1047168"/>
    <lineage>
        <taxon>Eukaryota</taxon>
        <taxon>Fungi</taxon>
        <taxon>Dikarya</taxon>
        <taxon>Ascomycota</taxon>
        <taxon>Pezizomycotina</taxon>
        <taxon>Dothideomycetes</taxon>
        <taxon>Dothideomycetidae</taxon>
        <taxon>Mycosphaerellales</taxon>
        <taxon>Mycosphaerellaceae</taxon>
        <taxon>Zymoseptoria</taxon>
    </lineage>
</organism>
<dbReference type="STRING" id="1047168.A0A0F4GXF3"/>
<keyword evidence="3" id="KW-0804">Transcription</keyword>
<evidence type="ECO:0000256" key="3">
    <source>
        <dbReference type="ARBA" id="ARBA00023163"/>
    </source>
</evidence>
<feature type="compositionally biased region" description="Basic and acidic residues" evidence="5">
    <location>
        <begin position="524"/>
        <end position="543"/>
    </location>
</feature>
<dbReference type="SMART" id="SM00717">
    <property type="entry name" value="SANT"/>
    <property type="match status" value="1"/>
</dbReference>
<comment type="caution">
    <text evidence="7">The sequence shown here is derived from an EMBL/GenBank/DDBJ whole genome shotgun (WGS) entry which is preliminary data.</text>
</comment>
<gene>
    <name evidence="7" type="ORF">TI39_contig257g00001</name>
</gene>
<dbReference type="GO" id="GO:0006357">
    <property type="term" value="P:regulation of transcription by RNA polymerase II"/>
    <property type="evidence" value="ECO:0007669"/>
    <property type="project" value="TreeGrafter"/>
</dbReference>
<feature type="compositionally biased region" description="Polar residues" evidence="5">
    <location>
        <begin position="8"/>
        <end position="20"/>
    </location>
</feature>
<feature type="compositionally biased region" description="Low complexity" evidence="5">
    <location>
        <begin position="221"/>
        <end position="237"/>
    </location>
</feature>
<dbReference type="OrthoDB" id="10264870at2759"/>
<keyword evidence="2" id="KW-0805">Transcription regulation</keyword>
<evidence type="ECO:0000313" key="8">
    <source>
        <dbReference type="Proteomes" id="UP000033647"/>
    </source>
</evidence>
<feature type="region of interest" description="Disordered" evidence="5">
    <location>
        <begin position="1407"/>
        <end position="1514"/>
    </location>
</feature>
<dbReference type="GO" id="GO:0000124">
    <property type="term" value="C:SAGA complex"/>
    <property type="evidence" value="ECO:0007669"/>
    <property type="project" value="TreeGrafter"/>
</dbReference>
<feature type="compositionally biased region" description="Basic and acidic residues" evidence="5">
    <location>
        <begin position="325"/>
        <end position="345"/>
    </location>
</feature>
<keyword evidence="4" id="KW-0539">Nucleus</keyword>
<comment type="subcellular location">
    <subcellularLocation>
        <location evidence="1">Nucleus</location>
    </subcellularLocation>
</comment>
<proteinExistence type="predicted"/>
<feature type="region of interest" description="Disordered" evidence="5">
    <location>
        <begin position="652"/>
        <end position="682"/>
    </location>
</feature>
<dbReference type="CDD" id="cd00167">
    <property type="entry name" value="SANT"/>
    <property type="match status" value="1"/>
</dbReference>
<sequence length="1685" mass="180725">MNPADLSLTISPQQTKTTPAQKYGSTNGTPGMGGGGSSKTGVERVNLEGAYLALKGALGERWGEYKAALNSYVMGTLNQAELSWMLGPIFAGVTPAVGTSSTLNGADTPKPPTSLSTLHNTLITSIYANTLRDPPPSEVAPWVVATDKPTTTAKTGAGSGANDKAEERLKHEVMSVHARDRKRIKTNKETPRSLNDGFQSMQAYMHELAVQPPQQPPPQEPQSATGTGPQGATGALAKTSWDVEIRRRYATSLASEVLEFPSQSDLQNRIEPICFEEGLTGGVQLGTINACAELVEAAAEVFVKEMLSNLLGHAHSNVAGGKDGVQTEKFRRQSRREEEDAERGVVQRTAGGLLPVELDVQSKREPLTMGDLKLAVGMRDGYLHLDRFLEEKIWMGPWPDLNLNVGEKPNGFGGGQLFGIGHGGGGGDMNGNGNGNGGLDDDDDDADAMAVDDFDFPMPTFRGTERKDVEGLMRKVQFCSGVEGWGGQEAFLHAPAEALPAESTSKKGKGPAVSKSAKKKAKQTARERSRSAELDGLDLDKGAPRIQTKKRKNGELSADRQTDDQLELDGSPPAAEPRKKKTKTKNTTASKFPGQPPAQSDSMAKINGLLEARYAQLYDRNDSVMSGTEPQSLGESEKNVVHAANGSAVQAMEDLTHGTKRKRTVADDVADEDSDDPLAGGRTLAPALRRLEKGPTTVTEGRVAAPNEQTVVVDRQSDVATHADVDPPIVGEPEGRSIMRRGSTTSSKDGPGPVADPQLIPRLHQVQEPEQWRATEPVPISEPQPGFGKGSNPDLRPALDGDTALLSKTTLDSDLFNNIEIDEEEMIQTLAFMKDFETPFKPSQDERSDKTLNDLFPELSSPSTGGDTSMQSIGPEYRNGTLAADESTTVRPCLVENANGVKDVESGPTDMPPPPHGSGMSSQSVGLEQVNLDMTAGQVGDLAPALSPAMASPMPPRTAAGDLRSPHMQNTGGTTHYHDRRVQTYHGQNGFANNAPVAVMGSGANTLVQQQERQQALLQYDRQLATIELNAHIQRRQLQASAMNMPQIPQRRFVLGDNSPQGLTRAPHAQRPMPSPNAMRNPYAVPQMGPQLGMHTLGRMRAANAAQQDPRGTYPSKLDESYARQPNQMYTRAPGAQRQAMVSPYMSAGTANMPSPIPRIRSLNDASPGTPTRMRASRTSASQNRRPAQLIDLTDERQPIRQPDFVLGPLHLPAKQAAQLEASQLRSPATKSTARVSSRPAKQTSATEPQSPAPPQLMSPFQPAQHRTPFRPASTHQQGQAEPQSVPSRRKPSSASKNLRPPSDSAPSTKKKNSKWSLPNLKDLRNLVAEHGSNYDAIAEALGNKSETMVKNQFNRLVKAGDLEIVDMAVQADARKQMEKVARRAAWEQAAGQVQPATANQVAEQMMPPPTSPRSMQGGVGTGGRTPKINGVATSTTMTSPMSGTAIRGTNATSPTPAPVAGVNRQAPSVPQSDRAFPTNPYAAPSPGFGNGTATSQPQFTAPQQPTQQEPPQQDLPQQVFLQQVPPQRLPPQQAPLKEQSPPQSRQPRLDQLNHGVGRARPAHKRDITAPVADPEIPPAPPGFGYSDHTGRYSDMSPHYKTLAYGPLHGPIPPPEFTPQAQAAGALQPYNVPKGIEGSNQAHRETTQDAELRLSMQAALRAGDVHPTGCTCQECEADSWARGAG</sequence>
<dbReference type="Pfam" id="PF12767">
    <property type="entry name" value="SAGA-Tad1"/>
    <property type="match status" value="1"/>
</dbReference>
<dbReference type="PANTHER" id="PTHR21277:SF5">
    <property type="entry name" value="TRANSCRIPTIONAL ADAPTER 1"/>
    <property type="match status" value="1"/>
</dbReference>
<evidence type="ECO:0000256" key="2">
    <source>
        <dbReference type="ARBA" id="ARBA00023015"/>
    </source>
</evidence>
<dbReference type="GO" id="GO:0003713">
    <property type="term" value="F:transcription coactivator activity"/>
    <property type="evidence" value="ECO:0007669"/>
    <property type="project" value="TreeGrafter"/>
</dbReference>
<dbReference type="SUPFAM" id="SSF46689">
    <property type="entry name" value="Homeodomain-like"/>
    <property type="match status" value="1"/>
</dbReference>
<feature type="compositionally biased region" description="Acidic residues" evidence="5">
    <location>
        <begin position="439"/>
        <end position="449"/>
    </location>
</feature>
<feature type="region of interest" description="Disordered" evidence="5">
    <location>
        <begin position="723"/>
        <end position="800"/>
    </location>
</feature>
<feature type="region of interest" description="Disordered" evidence="5">
    <location>
        <begin position="430"/>
        <end position="449"/>
    </location>
</feature>
<feature type="region of interest" description="Disordered" evidence="5">
    <location>
        <begin position="500"/>
        <end position="602"/>
    </location>
</feature>
<feature type="domain" description="Myb-like" evidence="6">
    <location>
        <begin position="1312"/>
        <end position="1360"/>
    </location>
</feature>
<feature type="compositionally biased region" description="Polar residues" evidence="5">
    <location>
        <begin position="1221"/>
        <end position="1250"/>
    </location>
</feature>
<feature type="compositionally biased region" description="Polar residues" evidence="5">
    <location>
        <begin position="860"/>
        <end position="872"/>
    </location>
</feature>
<dbReference type="GO" id="GO:0005634">
    <property type="term" value="C:nucleus"/>
    <property type="evidence" value="ECO:0007669"/>
    <property type="project" value="UniProtKB-SubCell"/>
</dbReference>
<feature type="region of interest" description="Disordered" evidence="5">
    <location>
        <begin position="839"/>
        <end position="872"/>
    </location>
</feature>
<feature type="region of interest" description="Disordered" evidence="5">
    <location>
        <begin position="1529"/>
        <end position="1592"/>
    </location>
</feature>
<feature type="compositionally biased region" description="Polar residues" evidence="5">
    <location>
        <begin position="1177"/>
        <end position="1186"/>
    </location>
</feature>
<feature type="compositionally biased region" description="Basic and acidic residues" evidence="5">
    <location>
        <begin position="553"/>
        <end position="563"/>
    </location>
</feature>
<evidence type="ECO:0000256" key="1">
    <source>
        <dbReference type="ARBA" id="ARBA00004123"/>
    </source>
</evidence>
<feature type="compositionally biased region" description="Basic and acidic residues" evidence="5">
    <location>
        <begin position="839"/>
        <end position="852"/>
    </location>
</feature>
<accession>A0A0F4GXF3</accession>
<evidence type="ECO:0000256" key="5">
    <source>
        <dbReference type="SAM" id="MobiDB-lite"/>
    </source>
</evidence>
<dbReference type="InterPro" id="IPR001005">
    <property type="entry name" value="SANT/Myb"/>
</dbReference>
<reference evidence="7 8" key="1">
    <citation type="submission" date="2015-03" db="EMBL/GenBank/DDBJ databases">
        <title>RNA-seq based gene annotation and comparative genomics of four Zymoseptoria species reveal species-specific pathogenicity related genes and transposable element activity.</title>
        <authorList>
            <person name="Grandaubert J."/>
            <person name="Bhattacharyya A."/>
            <person name="Stukenbrock E.H."/>
        </authorList>
    </citation>
    <scope>NUCLEOTIDE SEQUENCE [LARGE SCALE GENOMIC DNA]</scope>
    <source>
        <strain evidence="7 8">Zb18110</strain>
    </source>
</reference>
<feature type="compositionally biased region" description="Low complexity" evidence="5">
    <location>
        <begin position="1495"/>
        <end position="1514"/>
    </location>
</feature>
<feature type="region of interest" description="Disordered" evidence="5">
    <location>
        <begin position="210"/>
        <end position="239"/>
    </location>
</feature>
<name>A0A0F4GXF3_9PEZI</name>
<dbReference type="InterPro" id="IPR009057">
    <property type="entry name" value="Homeodomain-like_sf"/>
</dbReference>
<protein>
    <recommendedName>
        <fullName evidence="6">Myb-like domain-containing protein</fullName>
    </recommendedName>
</protein>
<feature type="region of interest" description="Disordered" evidence="5">
    <location>
        <begin position="1219"/>
        <end position="1318"/>
    </location>
</feature>
<evidence type="ECO:0000259" key="6">
    <source>
        <dbReference type="SMART" id="SM00717"/>
    </source>
</evidence>
<dbReference type="EMBL" id="LAFY01000249">
    <property type="protein sequence ID" value="KJY02115.1"/>
    <property type="molecule type" value="Genomic_DNA"/>
</dbReference>
<dbReference type="Proteomes" id="UP000033647">
    <property type="component" value="Unassembled WGS sequence"/>
</dbReference>
<dbReference type="PANTHER" id="PTHR21277">
    <property type="entry name" value="TRANSCRIPTIONAL ADAPTER 1"/>
    <property type="match status" value="1"/>
</dbReference>
<feature type="region of interest" description="Disordered" evidence="5">
    <location>
        <begin position="317"/>
        <end position="348"/>
    </location>
</feature>
<feature type="compositionally biased region" description="Polar residues" evidence="5">
    <location>
        <begin position="1274"/>
        <end position="1297"/>
    </location>
</feature>
<keyword evidence="8" id="KW-1185">Reference proteome</keyword>
<feature type="region of interest" description="Disordered" evidence="5">
    <location>
        <begin position="1"/>
        <end position="40"/>
    </location>
</feature>
<feature type="compositionally biased region" description="Low complexity" evidence="5">
    <location>
        <begin position="1434"/>
        <end position="1445"/>
    </location>
</feature>
<feature type="region of interest" description="Disordered" evidence="5">
    <location>
        <begin position="900"/>
        <end position="923"/>
    </location>
</feature>
<dbReference type="Gene3D" id="1.20.58.1880">
    <property type="match status" value="1"/>
</dbReference>
<dbReference type="InterPro" id="IPR024738">
    <property type="entry name" value="Hfi1/Tada1"/>
</dbReference>
<feature type="region of interest" description="Disordered" evidence="5">
    <location>
        <begin position="1150"/>
        <end position="1200"/>
    </location>
</feature>
<evidence type="ECO:0000313" key="7">
    <source>
        <dbReference type="EMBL" id="KJY02115.1"/>
    </source>
</evidence>
<evidence type="ECO:0000256" key="4">
    <source>
        <dbReference type="ARBA" id="ARBA00023242"/>
    </source>
</evidence>